<gene>
    <name evidence="1" type="ORF">L227DRAFT_629505</name>
</gene>
<evidence type="ECO:0000313" key="1">
    <source>
        <dbReference type="EMBL" id="RPD58632.1"/>
    </source>
</evidence>
<evidence type="ECO:0000313" key="2">
    <source>
        <dbReference type="Proteomes" id="UP000313359"/>
    </source>
</evidence>
<organism evidence="1 2">
    <name type="scientific">Lentinus tigrinus ALCF2SS1-6</name>
    <dbReference type="NCBI Taxonomy" id="1328759"/>
    <lineage>
        <taxon>Eukaryota</taxon>
        <taxon>Fungi</taxon>
        <taxon>Dikarya</taxon>
        <taxon>Basidiomycota</taxon>
        <taxon>Agaricomycotina</taxon>
        <taxon>Agaricomycetes</taxon>
        <taxon>Polyporales</taxon>
        <taxon>Polyporaceae</taxon>
        <taxon>Lentinus</taxon>
    </lineage>
</organism>
<reference evidence="1" key="1">
    <citation type="journal article" date="2018" name="Genome Biol. Evol.">
        <title>Genomics and development of Lentinus tigrinus, a white-rot wood-decaying mushroom with dimorphic fruiting bodies.</title>
        <authorList>
            <person name="Wu B."/>
            <person name="Xu Z."/>
            <person name="Knudson A."/>
            <person name="Carlson A."/>
            <person name="Chen N."/>
            <person name="Kovaka S."/>
            <person name="LaButti K."/>
            <person name="Lipzen A."/>
            <person name="Pennachio C."/>
            <person name="Riley R."/>
            <person name="Schakwitz W."/>
            <person name="Umezawa K."/>
            <person name="Ohm R.A."/>
            <person name="Grigoriev I.V."/>
            <person name="Nagy L.G."/>
            <person name="Gibbons J."/>
            <person name="Hibbett D."/>
        </authorList>
    </citation>
    <scope>NUCLEOTIDE SEQUENCE [LARGE SCALE GENOMIC DNA]</scope>
    <source>
        <strain evidence="1">ALCF2SS1-6</strain>
    </source>
</reference>
<protein>
    <submittedName>
        <fullName evidence="1">Uncharacterized protein</fullName>
    </submittedName>
</protein>
<dbReference type="EMBL" id="ML122274">
    <property type="protein sequence ID" value="RPD58632.1"/>
    <property type="molecule type" value="Genomic_DNA"/>
</dbReference>
<sequence>MVCPANKARRSASICDEETEGCEPRCRFAHIDVDRIPEKVQYRCEGRVDSEFGRWCHPLPLQPVPPAGHARAQTVAPARQRAHRGDRLHTLLARGGGEVFRERCEGAARRSPPAILSATSPPDDPLSTLLGQTIPQATLSRSAMPSQTTCSVRCGVYDDRPQFSPAAGWPTHLLPPLFAQAAVTNSPFTTTNTAACPHASPGVVQTAALTQPSTVVLDGHPYGTVGNTHRPPGRMGTQQRVALRTRMIRSTHDLSLTGRFCGGPVSAPGPSPQVLVLVLVLDAPLGRPFTGGGHRQNPEPSRTADPTFVTVTVCGGAVQGSGLRGRTAASAISSASARRVCPRWLGTWAACQSVRVSECQSVRVPFLTELVSQPDEFASLTVLSPTGNGASWSLVDSSVHNGKWEMGDGRWEEPEDDPPPLPTPRIAPHRTALAAIMEVDRDRRTAGAQWLVRGAFKLDSESGGRGRSRSLAGLQSRVVETTFSQSQSSRNHLAISSRSLILHRQPLDTGKQPAALGTWNLELGGPRILEPVLFCCVLIHHTSYIDDLPDELNMNTIMACQS</sequence>
<keyword evidence="2" id="KW-1185">Reference proteome</keyword>
<proteinExistence type="predicted"/>
<name>A0A5C2S4U6_9APHY</name>
<dbReference type="AlphaFoldDB" id="A0A5C2S4U6"/>
<accession>A0A5C2S4U6</accession>
<dbReference type="Proteomes" id="UP000313359">
    <property type="component" value="Unassembled WGS sequence"/>
</dbReference>